<feature type="repeat" description="TPR" evidence="5">
    <location>
        <begin position="676"/>
        <end position="709"/>
    </location>
</feature>
<keyword evidence="3 7" id="KW-0418">Kinase</keyword>
<keyword evidence="8" id="KW-1185">Reference proteome</keyword>
<dbReference type="InterPro" id="IPR000719">
    <property type="entry name" value="Prot_kinase_dom"/>
</dbReference>
<dbReference type="CDD" id="cd14014">
    <property type="entry name" value="STKc_PknB_like"/>
    <property type="match status" value="1"/>
</dbReference>
<dbReference type="PROSITE" id="PS00108">
    <property type="entry name" value="PROTEIN_KINASE_ST"/>
    <property type="match status" value="1"/>
</dbReference>
<dbReference type="PANTHER" id="PTHR43289:SF34">
    <property type="entry name" value="SERINE_THREONINE-PROTEIN KINASE YBDM-RELATED"/>
    <property type="match status" value="1"/>
</dbReference>
<organism evidence="7 8">
    <name type="scientific">Elongatibacter sediminis</name>
    <dbReference type="NCBI Taxonomy" id="3119006"/>
    <lineage>
        <taxon>Bacteria</taxon>
        <taxon>Pseudomonadati</taxon>
        <taxon>Pseudomonadota</taxon>
        <taxon>Gammaproteobacteria</taxon>
        <taxon>Chromatiales</taxon>
        <taxon>Wenzhouxiangellaceae</taxon>
        <taxon>Elongatibacter</taxon>
    </lineage>
</organism>
<dbReference type="GO" id="GO:0004674">
    <property type="term" value="F:protein serine/threonine kinase activity"/>
    <property type="evidence" value="ECO:0007669"/>
    <property type="project" value="UniProtKB-EC"/>
</dbReference>
<evidence type="ECO:0000313" key="7">
    <source>
        <dbReference type="EMBL" id="MEJ8568679.1"/>
    </source>
</evidence>
<name>A0AAW9R7U5_9GAMM</name>
<dbReference type="InterPro" id="IPR011009">
    <property type="entry name" value="Kinase-like_dom_sf"/>
</dbReference>
<dbReference type="SMART" id="SM00220">
    <property type="entry name" value="S_TKc"/>
    <property type="match status" value="1"/>
</dbReference>
<proteinExistence type="predicted"/>
<keyword evidence="1 7" id="KW-0808">Transferase</keyword>
<evidence type="ECO:0000256" key="3">
    <source>
        <dbReference type="ARBA" id="ARBA00022777"/>
    </source>
</evidence>
<dbReference type="AlphaFoldDB" id="A0AAW9R7U5"/>
<dbReference type="Gene3D" id="1.25.40.10">
    <property type="entry name" value="Tetratricopeptide repeat domain"/>
    <property type="match status" value="2"/>
</dbReference>
<dbReference type="SMART" id="SM00028">
    <property type="entry name" value="TPR"/>
    <property type="match status" value="5"/>
</dbReference>
<evidence type="ECO:0000313" key="8">
    <source>
        <dbReference type="Proteomes" id="UP001359886"/>
    </source>
</evidence>
<gene>
    <name evidence="7" type="ORF">V3330_13685</name>
</gene>
<reference evidence="7 8" key="1">
    <citation type="submission" date="2024-02" db="EMBL/GenBank/DDBJ databases">
        <title>A novel Wenzhouxiangellaceae bacterium, isolated from coastal sediments.</title>
        <authorList>
            <person name="Du Z.-J."/>
            <person name="Ye Y.-Q."/>
            <person name="Zhang X.-Y."/>
        </authorList>
    </citation>
    <scope>NUCLEOTIDE SEQUENCE [LARGE SCALE GENOMIC DNA]</scope>
    <source>
        <strain evidence="7 8">CH-27</strain>
    </source>
</reference>
<evidence type="ECO:0000256" key="2">
    <source>
        <dbReference type="ARBA" id="ARBA00022741"/>
    </source>
</evidence>
<dbReference type="Proteomes" id="UP001359886">
    <property type="component" value="Unassembled WGS sequence"/>
</dbReference>
<dbReference type="GO" id="GO:0005524">
    <property type="term" value="F:ATP binding"/>
    <property type="evidence" value="ECO:0007669"/>
    <property type="project" value="UniProtKB-KW"/>
</dbReference>
<dbReference type="InterPro" id="IPR011990">
    <property type="entry name" value="TPR-like_helical_dom_sf"/>
</dbReference>
<dbReference type="EMBL" id="JAZHOG010000009">
    <property type="protein sequence ID" value="MEJ8568679.1"/>
    <property type="molecule type" value="Genomic_DNA"/>
</dbReference>
<dbReference type="PROSITE" id="PS50011">
    <property type="entry name" value="PROTEIN_KINASE_DOM"/>
    <property type="match status" value="1"/>
</dbReference>
<dbReference type="Gene3D" id="3.30.200.20">
    <property type="entry name" value="Phosphorylase Kinase, domain 1"/>
    <property type="match status" value="1"/>
</dbReference>
<dbReference type="Pfam" id="PF00069">
    <property type="entry name" value="Pkinase"/>
    <property type="match status" value="1"/>
</dbReference>
<dbReference type="InterPro" id="IPR019734">
    <property type="entry name" value="TPR_rpt"/>
</dbReference>
<dbReference type="Gene3D" id="1.10.510.10">
    <property type="entry name" value="Transferase(Phosphotransferase) domain 1"/>
    <property type="match status" value="1"/>
</dbReference>
<accession>A0AAW9R7U5</accession>
<dbReference type="PROSITE" id="PS50005">
    <property type="entry name" value="TPR"/>
    <property type="match status" value="1"/>
</dbReference>
<protein>
    <submittedName>
        <fullName evidence="7">Serine/threonine-protein kinase</fullName>
        <ecNumber evidence="7">2.7.11.1</ecNumber>
    </submittedName>
</protein>
<dbReference type="RefSeq" id="WP_354696002.1">
    <property type="nucleotide sequence ID" value="NZ_JAZHOG010000009.1"/>
</dbReference>
<evidence type="ECO:0000256" key="1">
    <source>
        <dbReference type="ARBA" id="ARBA00022679"/>
    </source>
</evidence>
<keyword evidence="4" id="KW-0067">ATP-binding</keyword>
<keyword evidence="5" id="KW-0802">TPR repeat</keyword>
<feature type="domain" description="Protein kinase" evidence="6">
    <location>
        <begin position="65"/>
        <end position="327"/>
    </location>
</feature>
<dbReference type="PANTHER" id="PTHR43289">
    <property type="entry name" value="MITOGEN-ACTIVATED PROTEIN KINASE KINASE KINASE 20-RELATED"/>
    <property type="match status" value="1"/>
</dbReference>
<evidence type="ECO:0000256" key="4">
    <source>
        <dbReference type="ARBA" id="ARBA00022840"/>
    </source>
</evidence>
<dbReference type="EC" id="2.7.11.1" evidence="7"/>
<evidence type="ECO:0000259" key="6">
    <source>
        <dbReference type="PROSITE" id="PS50011"/>
    </source>
</evidence>
<sequence length="811" mass="90670">MSDRRPDWKRISAEFDRAEPDNIERYLLDQGVDPAVVPDSVGHSAAELLQVALGGEDEAPELSRYRIRERLETGGQSEIYLAERSDGVYHRTVVIKFIADRYGQELLRRQFLEEMQLLADLNHPGIVQILDGGLTENDQPWLVLDHIDGRHLDAWCSEGHLGPRDVVPLFLDLCDALDHVHRRGVVHMDLKPTNVLIKQINGTAFPVVIDFGIALRSASLKPGTKRPPFGTPGFAAPEQLAGRPVDQRADIWSMGMMLAQVLTRGRCDNIGLLEANKRQTLLRKQGVPADLIDVITTCTRERPGDRYPSMDTLRTDLNNWRHDYPLIANRNRPLHVAAKSVRRHPLIFATALLVLASAAAFTGKYTRDIHELQQRTLAEKTAGDALLNFISNDLFERLVQIGRVDVLQLVAERSLAHLGAQDQRTYDAAAWLQTAIAYTNAGKVFDALEVSDQALAAFDQALLHLRQIEQSAGHRRPYLRQAATVHTAMGRTLATEGQGERTESSLLRALELADRLITEFPDEDEDLLWEAHIQLGWHYMEYGRPDEADAHIAAAMATAQRRSAPDQDGLRIPAWTLNLSQAWQARAWHAFDYGAEADALAAIGDALSLARLTLEFDHEDIEYLDNYRILLNQQAFLMLRTGRTRSADEAITEAIATGERLQILTPENRKYQRELAYSYTTAGEAAEQQGDLEAALGFYQRSLELSGDIAQADPAGYSSANDYAIDLTRTAHILIRKGQEPQARELLNEAVNLMRPIQRGEPDNKYYLHSLAVPLILLGRYDEARPLVDAVRAAGLNDAEFTALLSEHGLD</sequence>
<dbReference type="SUPFAM" id="SSF56112">
    <property type="entry name" value="Protein kinase-like (PK-like)"/>
    <property type="match status" value="1"/>
</dbReference>
<dbReference type="InterPro" id="IPR008271">
    <property type="entry name" value="Ser/Thr_kinase_AS"/>
</dbReference>
<evidence type="ECO:0000256" key="5">
    <source>
        <dbReference type="PROSITE-ProRule" id="PRU00339"/>
    </source>
</evidence>
<keyword evidence="2" id="KW-0547">Nucleotide-binding</keyword>
<dbReference type="SUPFAM" id="SSF48452">
    <property type="entry name" value="TPR-like"/>
    <property type="match status" value="2"/>
</dbReference>
<comment type="caution">
    <text evidence="7">The sequence shown here is derived from an EMBL/GenBank/DDBJ whole genome shotgun (WGS) entry which is preliminary data.</text>
</comment>